<comment type="caution">
    <text evidence="4">The sequence shown here is derived from an EMBL/GenBank/DDBJ whole genome shotgun (WGS) entry which is preliminary data.</text>
</comment>
<evidence type="ECO:0000256" key="1">
    <source>
        <dbReference type="ARBA" id="ARBA00023235"/>
    </source>
</evidence>
<evidence type="ECO:0000259" key="2">
    <source>
        <dbReference type="PROSITE" id="PS50880"/>
    </source>
</evidence>
<dbReference type="AlphaFoldDB" id="X1I4T9"/>
<name>X1I4T9_9ZZZZ</name>
<dbReference type="InterPro" id="IPR003601">
    <property type="entry name" value="Topo_IA_2"/>
</dbReference>
<dbReference type="InterPro" id="IPR013497">
    <property type="entry name" value="Topo_IA_cen"/>
</dbReference>
<dbReference type="Gene3D" id="1.10.460.10">
    <property type="entry name" value="Topoisomerase I, domain 2"/>
    <property type="match status" value="1"/>
</dbReference>
<dbReference type="PROSITE" id="PS50880">
    <property type="entry name" value="TOPRIM"/>
    <property type="match status" value="1"/>
</dbReference>
<dbReference type="SMART" id="SM00436">
    <property type="entry name" value="TOP1Bc"/>
    <property type="match status" value="1"/>
</dbReference>
<dbReference type="PROSITE" id="PS52039">
    <property type="entry name" value="TOPO_IA_2"/>
    <property type="match status" value="1"/>
</dbReference>
<proteinExistence type="predicted"/>
<reference evidence="4" key="1">
    <citation type="journal article" date="2014" name="Front. Microbiol.">
        <title>High frequency of phylogenetically diverse reductive dehalogenase-homologous genes in deep subseafloor sedimentary metagenomes.</title>
        <authorList>
            <person name="Kawai M."/>
            <person name="Futagami T."/>
            <person name="Toyoda A."/>
            <person name="Takaki Y."/>
            <person name="Nishi S."/>
            <person name="Hori S."/>
            <person name="Arai W."/>
            <person name="Tsubouchi T."/>
            <person name="Morono Y."/>
            <person name="Uchiyama I."/>
            <person name="Ito T."/>
            <person name="Fujiyama A."/>
            <person name="Inagaki F."/>
            <person name="Takami H."/>
        </authorList>
    </citation>
    <scope>NUCLEOTIDE SEQUENCE</scope>
    <source>
        <strain evidence="4">Expedition CK06-06</strain>
    </source>
</reference>
<organism evidence="4">
    <name type="scientific">marine sediment metagenome</name>
    <dbReference type="NCBI Taxonomy" id="412755"/>
    <lineage>
        <taxon>unclassified sequences</taxon>
        <taxon>metagenomes</taxon>
        <taxon>ecological metagenomes</taxon>
    </lineage>
</organism>
<protein>
    <submittedName>
        <fullName evidence="4">Uncharacterized protein</fullName>
    </submittedName>
</protein>
<dbReference type="EMBL" id="BARU01041572">
    <property type="protein sequence ID" value="GAH76732.1"/>
    <property type="molecule type" value="Genomic_DNA"/>
</dbReference>
<accession>X1I4T9</accession>
<keyword evidence="1" id="KW-0413">Isomerase</keyword>
<evidence type="ECO:0000259" key="3">
    <source>
        <dbReference type="PROSITE" id="PS52039"/>
    </source>
</evidence>
<dbReference type="Pfam" id="PF01751">
    <property type="entry name" value="Toprim"/>
    <property type="match status" value="1"/>
</dbReference>
<dbReference type="PANTHER" id="PTHR42785">
    <property type="entry name" value="DNA TOPOISOMERASE, TYPE IA, CORE"/>
    <property type="match status" value="1"/>
</dbReference>
<dbReference type="InterPro" id="IPR006171">
    <property type="entry name" value="TOPRIM_dom"/>
</dbReference>
<dbReference type="SMART" id="SM00493">
    <property type="entry name" value="TOPRIM"/>
    <property type="match status" value="1"/>
</dbReference>
<dbReference type="InterPro" id="IPR023405">
    <property type="entry name" value="Topo_IA_core_domain"/>
</dbReference>
<gene>
    <name evidence="4" type="ORF">S03H2_64066</name>
</gene>
<feature type="non-terminal residue" evidence="4">
    <location>
        <position position="181"/>
    </location>
</feature>
<dbReference type="PANTHER" id="PTHR42785:SF1">
    <property type="entry name" value="DNA TOPOISOMERASE"/>
    <property type="match status" value="1"/>
</dbReference>
<dbReference type="GO" id="GO:0003917">
    <property type="term" value="F:DNA topoisomerase type I (single strand cut, ATP-independent) activity"/>
    <property type="evidence" value="ECO:0007669"/>
    <property type="project" value="InterPro"/>
</dbReference>
<sequence length="181" mass="20302">MENKKKSLVIVESPAKAKTINKYLGSGFEVKASMGHVRDLPSKGINVDIENDFEPTYEITPGKRRTVTGLRAAAKKCDRLFLATDLDREGEAIAWHLAQILSVPKEKTYRVIFNAITASAIKRAFAEPGKLDMDKVMAQQARRILDRIVGYQISPLLWKKIASGLFGGTRSVRRSQDDRRK</sequence>
<dbReference type="GO" id="GO:0006265">
    <property type="term" value="P:DNA topological change"/>
    <property type="evidence" value="ECO:0007669"/>
    <property type="project" value="InterPro"/>
</dbReference>
<feature type="domain" description="Toprim" evidence="2">
    <location>
        <begin position="6"/>
        <end position="116"/>
    </location>
</feature>
<dbReference type="SUPFAM" id="SSF56712">
    <property type="entry name" value="Prokaryotic type I DNA topoisomerase"/>
    <property type="match status" value="1"/>
</dbReference>
<feature type="domain" description="Topo IA-type catalytic" evidence="3">
    <location>
        <begin position="132"/>
        <end position="181"/>
    </location>
</feature>
<dbReference type="InterPro" id="IPR013824">
    <property type="entry name" value="Topo_IA_cen_sub1"/>
</dbReference>
<evidence type="ECO:0000313" key="4">
    <source>
        <dbReference type="EMBL" id="GAH76732.1"/>
    </source>
</evidence>
<dbReference type="InterPro" id="IPR034149">
    <property type="entry name" value="TOPRIM_TopoI"/>
</dbReference>
<dbReference type="GO" id="GO:0003677">
    <property type="term" value="F:DNA binding"/>
    <property type="evidence" value="ECO:0007669"/>
    <property type="project" value="InterPro"/>
</dbReference>
<dbReference type="CDD" id="cd03363">
    <property type="entry name" value="TOPRIM_TopoIA_TopoI"/>
    <property type="match status" value="1"/>
</dbReference>
<dbReference type="InterPro" id="IPR000380">
    <property type="entry name" value="Topo_IA"/>
</dbReference>
<dbReference type="Gene3D" id="3.40.50.140">
    <property type="match status" value="1"/>
</dbReference>